<protein>
    <recommendedName>
        <fullName evidence="3">BTB domain-containing protein</fullName>
    </recommendedName>
</protein>
<dbReference type="AlphaFoldDB" id="A0A1E1MUS9"/>
<keyword evidence="2" id="KW-1185">Reference proteome</keyword>
<proteinExistence type="predicted"/>
<dbReference type="InterPro" id="IPR011333">
    <property type="entry name" value="SKP1/BTB/POZ_sf"/>
</dbReference>
<dbReference type="Gene3D" id="3.30.710.10">
    <property type="entry name" value="Potassium Channel Kv1.1, Chain A"/>
    <property type="match status" value="1"/>
</dbReference>
<reference evidence="2" key="1">
    <citation type="submission" date="2016-03" db="EMBL/GenBank/DDBJ databases">
        <authorList>
            <person name="Guldener U."/>
        </authorList>
    </citation>
    <scope>NUCLEOTIDE SEQUENCE [LARGE SCALE GENOMIC DNA]</scope>
</reference>
<dbReference type="SUPFAM" id="SSF54695">
    <property type="entry name" value="POZ domain"/>
    <property type="match status" value="1"/>
</dbReference>
<evidence type="ECO:0000313" key="2">
    <source>
        <dbReference type="Proteomes" id="UP000177625"/>
    </source>
</evidence>
<evidence type="ECO:0008006" key="3">
    <source>
        <dbReference type="Google" id="ProtNLM"/>
    </source>
</evidence>
<accession>A0A1E1MUS9</accession>
<name>A0A1E1MUS9_RHYSE</name>
<evidence type="ECO:0000313" key="1">
    <source>
        <dbReference type="EMBL" id="CZT52844.1"/>
    </source>
</evidence>
<sequence length="196" mass="22120">MAENNFFDNITTDGDTVFVIGPDEARLCVHSYILQTASTVFRAMLGPLYSEGQRSGLIGSKKEIWLPEDDAEAMRTMCAVIHHRNDVVPEEMSSSKILRLSIVADKYLCTIALKHATSHLLDHHNVASLKERMELMTAAYLLDHAKAFSAITYTMIMEHAGSYLALARDQVDFGVPWEVFLCIKRLLVRVQEQVYL</sequence>
<dbReference type="EMBL" id="FJVC01000643">
    <property type="protein sequence ID" value="CZT52844.1"/>
    <property type="molecule type" value="Genomic_DNA"/>
</dbReference>
<gene>
    <name evidence="1" type="ORF">RSE6_14225</name>
</gene>
<dbReference type="Proteomes" id="UP000177625">
    <property type="component" value="Unassembled WGS sequence"/>
</dbReference>
<organism evidence="1 2">
    <name type="scientific">Rhynchosporium secalis</name>
    <name type="common">Barley scald fungus</name>
    <dbReference type="NCBI Taxonomy" id="38038"/>
    <lineage>
        <taxon>Eukaryota</taxon>
        <taxon>Fungi</taxon>
        <taxon>Dikarya</taxon>
        <taxon>Ascomycota</taxon>
        <taxon>Pezizomycotina</taxon>
        <taxon>Leotiomycetes</taxon>
        <taxon>Helotiales</taxon>
        <taxon>Ploettnerulaceae</taxon>
        <taxon>Rhynchosporium</taxon>
    </lineage>
</organism>